<dbReference type="EMBL" id="CP041253">
    <property type="protein sequence ID" value="QDH80686.1"/>
    <property type="molecule type" value="Genomic_DNA"/>
</dbReference>
<sequence>MKKTKLLIFGILILQLNFSCKTQYSTTELNENFTSEQIADLKKITDFFQEQMCLKMESDFKTCYERTPHEYLEATGNGFWTNINFEEQKKLYEQISKSTFDEIWDFCETTYFHPNETKVKEICAVYNGKYQKFLSDLGNSNPAIAEYLKKIQASGDYSYSNIRYWNVLNDKKHFDLNDPNIQLILAIHYLSMNDQESRNNELREKAFENLRKPNRE</sequence>
<organism evidence="1 2">
    <name type="scientific">Echinicola soli</name>
    <dbReference type="NCBI Taxonomy" id="2591634"/>
    <lineage>
        <taxon>Bacteria</taxon>
        <taxon>Pseudomonadati</taxon>
        <taxon>Bacteroidota</taxon>
        <taxon>Cytophagia</taxon>
        <taxon>Cytophagales</taxon>
        <taxon>Cyclobacteriaceae</taxon>
        <taxon>Echinicola</taxon>
    </lineage>
</organism>
<dbReference type="KEGG" id="echi:FKX85_17220"/>
<dbReference type="Proteomes" id="UP000316614">
    <property type="component" value="Chromosome"/>
</dbReference>
<protein>
    <submittedName>
        <fullName evidence="1">Uncharacterized protein</fullName>
    </submittedName>
</protein>
<gene>
    <name evidence="1" type="ORF">FKX85_17220</name>
</gene>
<dbReference type="OrthoDB" id="979576at2"/>
<evidence type="ECO:0000313" key="1">
    <source>
        <dbReference type="EMBL" id="QDH80686.1"/>
    </source>
</evidence>
<keyword evidence="2" id="KW-1185">Reference proteome</keyword>
<name>A0A514CLI4_9BACT</name>
<proteinExistence type="predicted"/>
<dbReference type="AlphaFoldDB" id="A0A514CLI4"/>
<dbReference type="RefSeq" id="WP_141615915.1">
    <property type="nucleotide sequence ID" value="NZ_CP041253.1"/>
</dbReference>
<accession>A0A514CLI4</accession>
<evidence type="ECO:0000313" key="2">
    <source>
        <dbReference type="Proteomes" id="UP000316614"/>
    </source>
</evidence>
<reference evidence="1 2" key="1">
    <citation type="submission" date="2019-06" db="EMBL/GenBank/DDBJ databases">
        <title>Echinicola alkalisoli sp. nov. isolated from saline soil.</title>
        <authorList>
            <person name="Sun J.-Q."/>
            <person name="Xu L."/>
        </authorList>
    </citation>
    <scope>NUCLEOTIDE SEQUENCE [LARGE SCALE GENOMIC DNA]</scope>
    <source>
        <strain evidence="1 2">LN3S3</strain>
    </source>
</reference>